<evidence type="ECO:0000313" key="3">
    <source>
        <dbReference type="EMBL" id="GJS78875.1"/>
    </source>
</evidence>
<dbReference type="Pfam" id="PF23622">
    <property type="entry name" value="LRR_At1g61320_AtMIF1"/>
    <property type="match status" value="1"/>
</dbReference>
<dbReference type="InterPro" id="IPR053197">
    <property type="entry name" value="F-box_SCFL_complex_component"/>
</dbReference>
<evidence type="ECO:0000259" key="2">
    <source>
        <dbReference type="Pfam" id="PF23622"/>
    </source>
</evidence>
<comment type="caution">
    <text evidence="3">The sequence shown here is derived from an EMBL/GenBank/DDBJ whole genome shotgun (WGS) entry which is preliminary data.</text>
</comment>
<name>A0ABQ4YMX0_9ASTR</name>
<protein>
    <submittedName>
        <fullName evidence="3">Retrotransposon protein, putative, ty1-copia subclass</fullName>
    </submittedName>
</protein>
<dbReference type="PANTHER" id="PTHR34223">
    <property type="entry name" value="OS11G0201299 PROTEIN"/>
    <property type="match status" value="1"/>
</dbReference>
<organism evidence="3 4">
    <name type="scientific">Tanacetum coccineum</name>
    <dbReference type="NCBI Taxonomy" id="301880"/>
    <lineage>
        <taxon>Eukaryota</taxon>
        <taxon>Viridiplantae</taxon>
        <taxon>Streptophyta</taxon>
        <taxon>Embryophyta</taxon>
        <taxon>Tracheophyta</taxon>
        <taxon>Spermatophyta</taxon>
        <taxon>Magnoliopsida</taxon>
        <taxon>eudicotyledons</taxon>
        <taxon>Gunneridae</taxon>
        <taxon>Pentapetalae</taxon>
        <taxon>asterids</taxon>
        <taxon>campanulids</taxon>
        <taxon>Asterales</taxon>
        <taxon>Asteraceae</taxon>
        <taxon>Asteroideae</taxon>
        <taxon>Anthemideae</taxon>
        <taxon>Anthemidinae</taxon>
        <taxon>Tanacetum</taxon>
    </lineage>
</organism>
<dbReference type="EMBL" id="BQNB010010557">
    <property type="protein sequence ID" value="GJS78875.1"/>
    <property type="molecule type" value="Genomic_DNA"/>
</dbReference>
<dbReference type="InterPro" id="IPR013103">
    <property type="entry name" value="RVT_2"/>
</dbReference>
<reference evidence="3" key="1">
    <citation type="journal article" date="2022" name="Int. J. Mol. Sci.">
        <title>Draft Genome of Tanacetum Coccineum: Genomic Comparison of Closely Related Tanacetum-Family Plants.</title>
        <authorList>
            <person name="Yamashiro T."/>
            <person name="Shiraishi A."/>
            <person name="Nakayama K."/>
            <person name="Satake H."/>
        </authorList>
    </citation>
    <scope>NUCLEOTIDE SEQUENCE</scope>
</reference>
<dbReference type="Proteomes" id="UP001151760">
    <property type="component" value="Unassembled WGS sequence"/>
</dbReference>
<gene>
    <name evidence="3" type="ORF">Tco_0728756</name>
</gene>
<feature type="domain" description="At1g61320/AtMIF1 LRR" evidence="2">
    <location>
        <begin position="84"/>
        <end position="242"/>
    </location>
</feature>
<dbReference type="Pfam" id="PF07727">
    <property type="entry name" value="RVT_2"/>
    <property type="match status" value="1"/>
</dbReference>
<evidence type="ECO:0000259" key="1">
    <source>
        <dbReference type="Pfam" id="PF07727"/>
    </source>
</evidence>
<accession>A0ABQ4YMX0</accession>
<sequence>MEISCYTDCSLVEIISRLDSTEEVIRTCILSKRWKHLWTQVPILNLTLKPYSVDEDRRIPEFISYVKKVVNQRGQSRLNKFVLTMPYDSSNESIVSKLIRYAVTCNVQDLYLFLVDPYDVNPEFVLDQNFFVNSSFNHLRLDGCSFNNATGVISWSNLKRLCITYGKLDEDLVKNILSGSPLLENLELVYCFGFGRINITSPSVKKLFVTGYRERGYIVEIYAPHILSLTIKEDLMSSKVVLLNVSSLVEARLDYSMGVLSSKAKKEEMLKGHILSLRHVKKLKIGHYCLKHVSGVDYGKTCSQHVLMIAKNGHVRRLRGDGFAQNLDETCVYQKASGSNVTFLILYVDDIIIMGNHTPSLQSVKNYLGKCFSMKDLGEATFILGIKIYRDRSKRLIGIGQNTYMDKILKRYKMDNSKRGHIPMQERLDLNKSQGSQTPKEVNHIKNIPYASAVGSIMYAIAVKTILKYLRNTKDMFLVFGGNPSTELRVECYCNVGFETDRDDTKSQTGYIFILNGGAVD</sequence>
<dbReference type="InterPro" id="IPR055357">
    <property type="entry name" value="LRR_At1g61320_AtMIF1"/>
</dbReference>
<reference evidence="3" key="2">
    <citation type="submission" date="2022-01" db="EMBL/GenBank/DDBJ databases">
        <authorList>
            <person name="Yamashiro T."/>
            <person name="Shiraishi A."/>
            <person name="Satake H."/>
            <person name="Nakayama K."/>
        </authorList>
    </citation>
    <scope>NUCLEOTIDE SEQUENCE</scope>
</reference>
<evidence type="ECO:0000313" key="4">
    <source>
        <dbReference type="Proteomes" id="UP001151760"/>
    </source>
</evidence>
<proteinExistence type="predicted"/>
<keyword evidence="4" id="KW-1185">Reference proteome</keyword>
<feature type="domain" description="Reverse transcriptase Ty1/copia-type" evidence="1">
    <location>
        <begin position="318"/>
        <end position="425"/>
    </location>
</feature>
<dbReference type="PANTHER" id="PTHR34223:SF51">
    <property type="entry name" value="OS06G0556300 PROTEIN"/>
    <property type="match status" value="1"/>
</dbReference>